<proteinExistence type="predicted"/>
<dbReference type="SUPFAM" id="SSF56672">
    <property type="entry name" value="DNA/RNA polymerases"/>
    <property type="match status" value="1"/>
</dbReference>
<dbReference type="InterPro" id="IPR052343">
    <property type="entry name" value="Retrotransposon-Effector_Assoc"/>
</dbReference>
<evidence type="ECO:0000313" key="3">
    <source>
        <dbReference type="EMBL" id="ONI21697.1"/>
    </source>
</evidence>
<dbReference type="Pfam" id="PF00078">
    <property type="entry name" value="RVT_1"/>
    <property type="match status" value="1"/>
</dbReference>
<sequence length="638" mass="73598">MLDKCQEDVDGGSGNKGKQVVIRKMVEVEEVISMRFLKIMKGRRYRPMAQMRDFGEVLGDCGLSTVERWLVQLRLDRMVANAELWLQFSEINTHHLNSIVSYHLLILTFFEAFKSRLGKRHFMFEEMWSAVEGCEETITSAWARNTGTVVEKLKDCQGFLQQWNKDSVGYLPSHICLVQEELEKALGKIFPTKSLRVDVGDDVIDFYLSILNRRGSVQKINHTLLTLIPKTECPTQVAEYRPISLCAVLYKIISKTLVNRMKQIMPAITYEYHSAFMVLKLDMSNAYDHVEWLFLERMMQHLGFNVRWVALIMGCITTVMYYVQVRGVTSGMNTPSLGECLLFLIHFFVDDSLLFCNTHLSDFSNPLHILKLYERALGLKINFDKSALGKRSIHLLGWRKLCQPKCFWGLGFKNFEAINKAMVAKQSWGILEHASSLLARMMKARYFPIGSFLQAELESSPSLIWRALLWGRDVLHDGLVWQVGNGNSIRVFQDKWTPTVYFQAVDEQRIKLGCEGCKFIYFFRKLESTYAIWKLGLPNKVKLLLWRACSNILSTAQNLFRRRIAYTPICLLCGQVEKGTWHALWECKYNFFILASDSQEAVSMLKGMDGWWSNVGNIVEDVRRLMADAAVLYVVFQP</sequence>
<gene>
    <name evidence="3" type="ORF">PRUPE_2G081900</name>
</gene>
<evidence type="ECO:0008006" key="5">
    <source>
        <dbReference type="Google" id="ProtNLM"/>
    </source>
</evidence>
<feature type="domain" description="Reverse transcriptase" evidence="1">
    <location>
        <begin position="228"/>
        <end position="398"/>
    </location>
</feature>
<protein>
    <recommendedName>
        <fullName evidence="5">Reverse transcriptase domain-containing protein</fullName>
    </recommendedName>
</protein>
<dbReference type="PANTHER" id="PTHR46890:SF48">
    <property type="entry name" value="RNA-DIRECTED DNA POLYMERASE"/>
    <property type="match status" value="1"/>
</dbReference>
<dbReference type="eggNOG" id="KOG1075">
    <property type="taxonomic scope" value="Eukaryota"/>
</dbReference>
<dbReference type="PANTHER" id="PTHR46890">
    <property type="entry name" value="NON-LTR RETROLELEMENT REVERSE TRANSCRIPTASE-LIKE PROTEIN-RELATED"/>
    <property type="match status" value="1"/>
</dbReference>
<dbReference type="InterPro" id="IPR026960">
    <property type="entry name" value="RVT-Znf"/>
</dbReference>
<reference evidence="3 4" key="1">
    <citation type="journal article" date="2013" name="Nat. Genet.">
        <title>The high-quality draft genome of peach (Prunus persica) identifies unique patterns of genetic diversity, domestication and genome evolution.</title>
        <authorList>
            <consortium name="International Peach Genome Initiative"/>
            <person name="Verde I."/>
            <person name="Abbott A.G."/>
            <person name="Scalabrin S."/>
            <person name="Jung S."/>
            <person name="Shu S."/>
            <person name="Marroni F."/>
            <person name="Zhebentyayeva T."/>
            <person name="Dettori M.T."/>
            <person name="Grimwood J."/>
            <person name="Cattonaro F."/>
            <person name="Zuccolo A."/>
            <person name="Rossini L."/>
            <person name="Jenkins J."/>
            <person name="Vendramin E."/>
            <person name="Meisel L.A."/>
            <person name="Decroocq V."/>
            <person name="Sosinski B."/>
            <person name="Prochnik S."/>
            <person name="Mitros T."/>
            <person name="Policriti A."/>
            <person name="Cipriani G."/>
            <person name="Dondini L."/>
            <person name="Ficklin S."/>
            <person name="Goodstein D.M."/>
            <person name="Xuan P."/>
            <person name="Del Fabbro C."/>
            <person name="Aramini V."/>
            <person name="Copetti D."/>
            <person name="Gonzalez S."/>
            <person name="Horner D.S."/>
            <person name="Falchi R."/>
            <person name="Lucas S."/>
            <person name="Mica E."/>
            <person name="Maldonado J."/>
            <person name="Lazzari B."/>
            <person name="Bielenberg D."/>
            <person name="Pirona R."/>
            <person name="Miculan M."/>
            <person name="Barakat A."/>
            <person name="Testolin R."/>
            <person name="Stella A."/>
            <person name="Tartarini S."/>
            <person name="Tonutti P."/>
            <person name="Arus P."/>
            <person name="Orellana A."/>
            <person name="Wells C."/>
            <person name="Main D."/>
            <person name="Vizzotto G."/>
            <person name="Silva H."/>
            <person name="Salamini F."/>
            <person name="Schmutz J."/>
            <person name="Morgante M."/>
            <person name="Rokhsar D.S."/>
        </authorList>
    </citation>
    <scope>NUCLEOTIDE SEQUENCE [LARGE SCALE GENOMIC DNA]</scope>
    <source>
        <strain evidence="4">cv. Nemared</strain>
    </source>
</reference>
<dbReference type="Gramene" id="ONI21697">
    <property type="protein sequence ID" value="ONI21697"/>
    <property type="gene ID" value="PRUPE_2G081900"/>
</dbReference>
<dbReference type="Pfam" id="PF13966">
    <property type="entry name" value="zf-RVT"/>
    <property type="match status" value="1"/>
</dbReference>
<dbReference type="InterPro" id="IPR000477">
    <property type="entry name" value="RT_dom"/>
</dbReference>
<dbReference type="Proteomes" id="UP000006882">
    <property type="component" value="Chromosome G2"/>
</dbReference>
<feature type="domain" description="Reverse transcriptase zinc-binding" evidence="2">
    <location>
        <begin position="529"/>
        <end position="590"/>
    </location>
</feature>
<accession>A0A251QD16</accession>
<keyword evidence="4" id="KW-1185">Reference proteome</keyword>
<organism evidence="3 4">
    <name type="scientific">Prunus persica</name>
    <name type="common">Peach</name>
    <name type="synonym">Amygdalus persica</name>
    <dbReference type="NCBI Taxonomy" id="3760"/>
    <lineage>
        <taxon>Eukaryota</taxon>
        <taxon>Viridiplantae</taxon>
        <taxon>Streptophyta</taxon>
        <taxon>Embryophyta</taxon>
        <taxon>Tracheophyta</taxon>
        <taxon>Spermatophyta</taxon>
        <taxon>Magnoliopsida</taxon>
        <taxon>eudicotyledons</taxon>
        <taxon>Gunneridae</taxon>
        <taxon>Pentapetalae</taxon>
        <taxon>rosids</taxon>
        <taxon>fabids</taxon>
        <taxon>Rosales</taxon>
        <taxon>Rosaceae</taxon>
        <taxon>Amygdaloideae</taxon>
        <taxon>Amygdaleae</taxon>
        <taxon>Prunus</taxon>
    </lineage>
</organism>
<dbReference type="InterPro" id="IPR043502">
    <property type="entry name" value="DNA/RNA_pol_sf"/>
</dbReference>
<evidence type="ECO:0000313" key="4">
    <source>
        <dbReference type="Proteomes" id="UP000006882"/>
    </source>
</evidence>
<dbReference type="AlphaFoldDB" id="A0A251QD16"/>
<evidence type="ECO:0000259" key="1">
    <source>
        <dbReference type="Pfam" id="PF00078"/>
    </source>
</evidence>
<evidence type="ECO:0000259" key="2">
    <source>
        <dbReference type="Pfam" id="PF13966"/>
    </source>
</evidence>
<dbReference type="EMBL" id="CM007652">
    <property type="protein sequence ID" value="ONI21697.1"/>
    <property type="molecule type" value="Genomic_DNA"/>
</dbReference>
<name>A0A251QD16_PRUPE</name>